<dbReference type="GO" id="GO:0005576">
    <property type="term" value="C:extracellular region"/>
    <property type="evidence" value="ECO:0007669"/>
    <property type="project" value="InterPro"/>
</dbReference>
<keyword evidence="1" id="KW-0732">Signal</keyword>
<dbReference type="EnsemblMetazoa" id="G16876.2">
    <property type="protein sequence ID" value="G16876.2:cds"/>
    <property type="gene ID" value="G16876"/>
</dbReference>
<dbReference type="SUPFAM" id="SSF57256">
    <property type="entry name" value="Elafin-like"/>
    <property type="match status" value="1"/>
</dbReference>
<dbReference type="Gene3D" id="4.10.75.10">
    <property type="entry name" value="Elafin-like"/>
    <property type="match status" value="1"/>
</dbReference>
<dbReference type="PRINTS" id="PR00003">
    <property type="entry name" value="4DISULPHCORE"/>
</dbReference>
<dbReference type="InterPro" id="IPR008197">
    <property type="entry name" value="WAP_dom"/>
</dbReference>
<protein>
    <recommendedName>
        <fullName evidence="2">WAP domain-containing protein</fullName>
    </recommendedName>
</protein>
<evidence type="ECO:0000313" key="4">
    <source>
        <dbReference type="Proteomes" id="UP000005408"/>
    </source>
</evidence>
<proteinExistence type="predicted"/>
<reference evidence="3" key="1">
    <citation type="submission" date="2022-08" db="UniProtKB">
        <authorList>
            <consortium name="EnsemblMetazoa"/>
        </authorList>
    </citation>
    <scope>IDENTIFICATION</scope>
    <source>
        <strain evidence="3">05x7-T-G4-1.051#20</strain>
    </source>
</reference>
<dbReference type="AlphaFoldDB" id="A0A8W8J1U7"/>
<evidence type="ECO:0000259" key="2">
    <source>
        <dbReference type="PROSITE" id="PS51390"/>
    </source>
</evidence>
<organism evidence="3 4">
    <name type="scientific">Magallana gigas</name>
    <name type="common">Pacific oyster</name>
    <name type="synonym">Crassostrea gigas</name>
    <dbReference type="NCBI Taxonomy" id="29159"/>
    <lineage>
        <taxon>Eukaryota</taxon>
        <taxon>Metazoa</taxon>
        <taxon>Spiralia</taxon>
        <taxon>Lophotrochozoa</taxon>
        <taxon>Mollusca</taxon>
        <taxon>Bivalvia</taxon>
        <taxon>Autobranchia</taxon>
        <taxon>Pteriomorphia</taxon>
        <taxon>Ostreida</taxon>
        <taxon>Ostreoidea</taxon>
        <taxon>Ostreidae</taxon>
        <taxon>Magallana</taxon>
    </lineage>
</organism>
<feature type="signal peptide" evidence="1">
    <location>
        <begin position="1"/>
        <end position="19"/>
    </location>
</feature>
<feature type="chain" id="PRO_5036449044" description="WAP domain-containing protein" evidence="1">
    <location>
        <begin position="20"/>
        <end position="78"/>
    </location>
</feature>
<dbReference type="Proteomes" id="UP000005408">
    <property type="component" value="Unassembled WGS sequence"/>
</dbReference>
<name>A0A8W8J1U7_MAGGI</name>
<dbReference type="PROSITE" id="PS51390">
    <property type="entry name" value="WAP"/>
    <property type="match status" value="1"/>
</dbReference>
<dbReference type="InterPro" id="IPR036645">
    <property type="entry name" value="Elafin-like_sf"/>
</dbReference>
<evidence type="ECO:0000313" key="3">
    <source>
        <dbReference type="EnsemblMetazoa" id="G16876.2:cds"/>
    </source>
</evidence>
<evidence type="ECO:0000256" key="1">
    <source>
        <dbReference type="SAM" id="SignalP"/>
    </source>
</evidence>
<dbReference type="GO" id="GO:0030414">
    <property type="term" value="F:peptidase inhibitor activity"/>
    <property type="evidence" value="ECO:0007669"/>
    <property type="project" value="InterPro"/>
</dbReference>
<feature type="domain" description="WAP" evidence="2">
    <location>
        <begin position="22"/>
        <end position="69"/>
    </location>
</feature>
<dbReference type="Pfam" id="PF00095">
    <property type="entry name" value="WAP"/>
    <property type="match status" value="1"/>
</dbReference>
<keyword evidence="4" id="KW-1185">Reference proteome</keyword>
<accession>A0A8W8J1U7</accession>
<sequence length="78" mass="8615">MTKVFCIVLLGLLCMQAMAFYTPEKQGLCPPETPGVGTICLVSCQTDRECPGIQKCCPDGCLVECRNPVYGYQRSSRY</sequence>
<dbReference type="SMART" id="SM00217">
    <property type="entry name" value="WAP"/>
    <property type="match status" value="1"/>
</dbReference>